<protein>
    <submittedName>
        <fullName evidence="2">Uncharacterized protein</fullName>
    </submittedName>
</protein>
<dbReference type="Proteomes" id="UP000009169">
    <property type="component" value="Unassembled WGS sequence"/>
</dbReference>
<dbReference type="EMBL" id="DS995723">
    <property type="protein sequence ID" value="EGE02732.1"/>
    <property type="molecule type" value="Genomic_DNA"/>
</dbReference>
<feature type="compositionally biased region" description="Basic and acidic residues" evidence="1">
    <location>
        <begin position="143"/>
        <end position="154"/>
    </location>
</feature>
<feature type="region of interest" description="Disordered" evidence="1">
    <location>
        <begin position="56"/>
        <end position="195"/>
    </location>
</feature>
<evidence type="ECO:0000256" key="1">
    <source>
        <dbReference type="SAM" id="MobiDB-lite"/>
    </source>
</evidence>
<name>F2PLD4_TRIEC</name>
<organism evidence="2 3">
    <name type="scientific">Trichophyton equinum (strain ATCC MYA-4606 / CBS 127.97)</name>
    <name type="common">Horse ringworm fungus</name>
    <dbReference type="NCBI Taxonomy" id="559882"/>
    <lineage>
        <taxon>Eukaryota</taxon>
        <taxon>Fungi</taxon>
        <taxon>Dikarya</taxon>
        <taxon>Ascomycota</taxon>
        <taxon>Pezizomycotina</taxon>
        <taxon>Eurotiomycetes</taxon>
        <taxon>Eurotiomycetidae</taxon>
        <taxon>Onygenales</taxon>
        <taxon>Arthrodermataceae</taxon>
        <taxon>Trichophyton</taxon>
    </lineage>
</organism>
<feature type="compositionally biased region" description="Basic residues" evidence="1">
    <location>
        <begin position="88"/>
        <end position="98"/>
    </location>
</feature>
<dbReference type="AlphaFoldDB" id="F2PLD4"/>
<evidence type="ECO:0000313" key="2">
    <source>
        <dbReference type="EMBL" id="EGE02732.1"/>
    </source>
</evidence>
<dbReference type="VEuPathDB" id="FungiDB:TEQG_01769"/>
<dbReference type="HOGENOM" id="CLU_1397247_0_0_1"/>
<accession>F2PLD4</accession>
<evidence type="ECO:0000313" key="3">
    <source>
        <dbReference type="Proteomes" id="UP000009169"/>
    </source>
</evidence>
<reference evidence="3" key="1">
    <citation type="journal article" date="2012" name="MBio">
        <title>Comparative genome analysis of Trichophyton rubrum and related dermatophytes reveals candidate genes involved in infection.</title>
        <authorList>
            <person name="Martinez D.A."/>
            <person name="Oliver B.G."/>
            <person name="Graeser Y."/>
            <person name="Goldberg J.M."/>
            <person name="Li W."/>
            <person name="Martinez-Rossi N.M."/>
            <person name="Monod M."/>
            <person name="Shelest E."/>
            <person name="Barton R.C."/>
            <person name="Birch E."/>
            <person name="Brakhage A.A."/>
            <person name="Chen Z."/>
            <person name="Gurr S.J."/>
            <person name="Heiman D."/>
            <person name="Heitman J."/>
            <person name="Kosti I."/>
            <person name="Rossi A."/>
            <person name="Saif S."/>
            <person name="Samalova M."/>
            <person name="Saunders C.W."/>
            <person name="Shea T."/>
            <person name="Summerbell R.C."/>
            <person name="Xu J."/>
            <person name="Young S."/>
            <person name="Zeng Q."/>
            <person name="Birren B.W."/>
            <person name="Cuomo C.A."/>
            <person name="White T.C."/>
        </authorList>
    </citation>
    <scope>NUCLEOTIDE SEQUENCE [LARGE SCALE GENOMIC DNA]</scope>
    <source>
        <strain evidence="3">ATCC MYA-4606 / CBS 127.97</strain>
    </source>
</reference>
<gene>
    <name evidence="2" type="ORF">TEQG_01769</name>
</gene>
<feature type="compositionally biased region" description="Basic residues" evidence="1">
    <location>
        <begin position="69"/>
        <end position="81"/>
    </location>
</feature>
<feature type="compositionally biased region" description="Basic and acidic residues" evidence="1">
    <location>
        <begin position="14"/>
        <end position="27"/>
    </location>
</feature>
<feature type="region of interest" description="Disordered" evidence="1">
    <location>
        <begin position="1"/>
        <end position="31"/>
    </location>
</feature>
<keyword evidence="3" id="KW-1185">Reference proteome</keyword>
<proteinExistence type="predicted"/>
<sequence>MSQHLNASARLAFPKRDRATARPEKGKARLHVASRRNKIRTQHVIVVLVTHVENDLWNGRNNSPGAKERHQKASKQARMKTRREGRGMRAKQAGRRNSRREAGQERTLGSGLACRERAGPAKMSSSRRTEELAGNSLLGERPASQKREREREDESQAQGFSADLAGSGRRPGHDSIVSWMEGSGGGGRPEWYSSS</sequence>